<dbReference type="Pfam" id="PF07583">
    <property type="entry name" value="PSCyt2"/>
    <property type="match status" value="1"/>
</dbReference>
<evidence type="ECO:0000259" key="2">
    <source>
        <dbReference type="Pfam" id="PF07583"/>
    </source>
</evidence>
<reference evidence="5" key="1">
    <citation type="submission" date="2022-06" db="EMBL/GenBank/DDBJ databases">
        <title>Aeoliella straminimaris, a novel planctomycete from sediments.</title>
        <authorList>
            <person name="Vitorino I.R."/>
            <person name="Lage O.M."/>
        </authorList>
    </citation>
    <scope>NUCLEOTIDE SEQUENCE</scope>
    <source>
        <strain evidence="5">ICT_H6.2</strain>
    </source>
</reference>
<dbReference type="EMBL" id="JAMXLR010000092">
    <property type="protein sequence ID" value="MCO6047763.1"/>
    <property type="molecule type" value="Genomic_DNA"/>
</dbReference>
<accession>A0A9X2FG80</accession>
<evidence type="ECO:0000256" key="1">
    <source>
        <dbReference type="SAM" id="SignalP"/>
    </source>
</evidence>
<dbReference type="Proteomes" id="UP001155241">
    <property type="component" value="Unassembled WGS sequence"/>
</dbReference>
<keyword evidence="6" id="KW-1185">Reference proteome</keyword>
<proteinExistence type="predicted"/>
<feature type="chain" id="PRO_5040870346" evidence="1">
    <location>
        <begin position="26"/>
        <end position="1036"/>
    </location>
</feature>
<evidence type="ECO:0000313" key="6">
    <source>
        <dbReference type="Proteomes" id="UP001155241"/>
    </source>
</evidence>
<dbReference type="Pfam" id="PF07587">
    <property type="entry name" value="PSD1"/>
    <property type="match status" value="1"/>
</dbReference>
<organism evidence="5 6">
    <name type="scientific">Aeoliella straminimaris</name>
    <dbReference type="NCBI Taxonomy" id="2954799"/>
    <lineage>
        <taxon>Bacteria</taxon>
        <taxon>Pseudomonadati</taxon>
        <taxon>Planctomycetota</taxon>
        <taxon>Planctomycetia</taxon>
        <taxon>Pirellulales</taxon>
        <taxon>Lacipirellulaceae</taxon>
        <taxon>Aeoliella</taxon>
    </lineage>
</organism>
<keyword evidence="1" id="KW-0732">Signal</keyword>
<protein>
    <submittedName>
        <fullName evidence="5">PSD1 and planctomycete cytochrome C domain-containing protein</fullName>
    </submittedName>
</protein>
<feature type="signal peptide" evidence="1">
    <location>
        <begin position="1"/>
        <end position="25"/>
    </location>
</feature>
<dbReference type="AlphaFoldDB" id="A0A9X2FG80"/>
<dbReference type="Pfam" id="PF07635">
    <property type="entry name" value="PSCyt1"/>
    <property type="match status" value="1"/>
</dbReference>
<dbReference type="InterPro" id="IPR011444">
    <property type="entry name" value="DUF1549"/>
</dbReference>
<comment type="caution">
    <text evidence="5">The sequence shown here is derived from an EMBL/GenBank/DDBJ whole genome shotgun (WGS) entry which is preliminary data.</text>
</comment>
<feature type="domain" description="DUF1549" evidence="2">
    <location>
        <begin position="151"/>
        <end position="357"/>
    </location>
</feature>
<gene>
    <name evidence="5" type="ORF">NG895_27990</name>
</gene>
<dbReference type="RefSeq" id="WP_252855870.1">
    <property type="nucleotide sequence ID" value="NZ_JAMXLR010000092.1"/>
</dbReference>
<dbReference type="PANTHER" id="PTHR35889:SF3">
    <property type="entry name" value="F-BOX DOMAIN-CONTAINING PROTEIN"/>
    <property type="match status" value="1"/>
</dbReference>
<dbReference type="InterPro" id="IPR022655">
    <property type="entry name" value="DUF1553"/>
</dbReference>
<feature type="domain" description="Cytochrome C Planctomycete-type" evidence="4">
    <location>
        <begin position="46"/>
        <end position="106"/>
    </location>
</feature>
<sequence length="1036" mass="116381">MLHSPRLFRWATLLALLVALPVSCAAGDLAAPRFGRDVLPILSDRCFHCHGPDETHREAGLRLDVREAATADLGGYAAIVPGDPDASEILQRIESDDESMVMPPTDSHRKPLAAHEVDILRRWIAGGAMWGKHWAFERPVRPSMAAADQHPIDVLVRRRLEQLGLSPSNEAEPHTLARRVSFDLTGLPPTSEQVAAVDADDATDSYEQLVDELLSSPRFGERMAMWWLDAARYSDTDGFQIDAIRTNWPWRDWVIDAFNANKPFDQFTIEQLAGDLLPNATAEQKLATCFHRNHQTNGEGGRHPEESRVDYVIDRVNTTGTVWLGLTLGCCQCHSHKFDPISQREYYQLTAFFNSIDETGEAGRRAKPYLDYQSPYVAEIVAQAKHLAEQRGAHQRAASEAAEPHFQRWLEDQIVNVQHGFEPWTPLAAESLKTASRAQLQQQPDLSIVASGPNPDQDEYQVQCKPTAGSTITAVRLEVLPDASHPLKRIGRGPTGEFAITTFKLQVAKQGQLQVRDVPLASAAADSEAPVPEGKENSRSYGRVGHLLFDDPRNGWAVASEVLDQPHTAVLRLREPLEMEDDERLQVIMIQLSDIYQANVGRFRLSVTDQPASVVAIDQTMPLERLATLAPDSTDDIPEKLLGELRQQFLATYEPYRQAKRRADAARQQLRTYESQAGEVKVMVMHDREQPRDTFVLQRGVWDQHGEQVTPGVPAAVLEWPQEKTQTRLDLAHWIVSPDNPLTARVVANQLWQICFGAGLVRTPEDFGLQGEVPVHPELLDWLAVELVESGWDVKHVMRLIVTSETYQQSSKFTPELLEQDPENKLLARGARFRLPSWMIRDAALQASGLLDESLGGPPMMPYQPRGVWEALFKGRFTYEPSQGDIQFRRTLYAFWRRSSTPTYLFDVAPRRTCEVRPRRTNTPLHALTLMNDLSQLEAARSLAVQMVATESPPAERIDWLFQRVLSRSATTAEVATLEPQLTAWLAEYRQSPDEARMLLDFGQPERNVDQQMADTAAYTVLASLVLNLDEAITHE</sequence>
<evidence type="ECO:0000259" key="3">
    <source>
        <dbReference type="Pfam" id="PF07587"/>
    </source>
</evidence>
<dbReference type="PANTHER" id="PTHR35889">
    <property type="entry name" value="CYCLOINULO-OLIGOSACCHARIDE FRUCTANOTRANSFERASE-RELATED"/>
    <property type="match status" value="1"/>
</dbReference>
<evidence type="ECO:0000313" key="5">
    <source>
        <dbReference type="EMBL" id="MCO6047763.1"/>
    </source>
</evidence>
<feature type="domain" description="DUF1553" evidence="3">
    <location>
        <begin position="727"/>
        <end position="979"/>
    </location>
</feature>
<evidence type="ECO:0000259" key="4">
    <source>
        <dbReference type="Pfam" id="PF07635"/>
    </source>
</evidence>
<name>A0A9X2FG80_9BACT</name>
<dbReference type="InterPro" id="IPR011429">
    <property type="entry name" value="Cyt_c_Planctomycete-type"/>
</dbReference>